<dbReference type="AlphaFoldDB" id="A0A1M7YSH1"/>
<feature type="transmembrane region" description="Helical" evidence="1">
    <location>
        <begin position="155"/>
        <end position="172"/>
    </location>
</feature>
<dbReference type="STRING" id="1117707.VQ7734_01295"/>
<evidence type="ECO:0000313" key="3">
    <source>
        <dbReference type="Proteomes" id="UP000184600"/>
    </source>
</evidence>
<organism evidence="2 3">
    <name type="scientific">Vibrio quintilis</name>
    <dbReference type="NCBI Taxonomy" id="1117707"/>
    <lineage>
        <taxon>Bacteria</taxon>
        <taxon>Pseudomonadati</taxon>
        <taxon>Pseudomonadota</taxon>
        <taxon>Gammaproteobacteria</taxon>
        <taxon>Vibrionales</taxon>
        <taxon>Vibrionaceae</taxon>
        <taxon>Vibrio</taxon>
    </lineage>
</organism>
<dbReference type="RefSeq" id="WP_073580685.1">
    <property type="nucleotide sequence ID" value="NZ_AP024897.1"/>
</dbReference>
<dbReference type="EMBL" id="FRFG01000015">
    <property type="protein sequence ID" value="SHO55559.1"/>
    <property type="molecule type" value="Genomic_DNA"/>
</dbReference>
<keyword evidence="1" id="KW-0472">Membrane</keyword>
<name>A0A1M7YSH1_9VIBR</name>
<proteinExistence type="predicted"/>
<keyword evidence="1" id="KW-0812">Transmembrane</keyword>
<dbReference type="Proteomes" id="UP000184600">
    <property type="component" value="Unassembled WGS sequence"/>
</dbReference>
<keyword evidence="3" id="KW-1185">Reference proteome</keyword>
<keyword evidence="1" id="KW-1133">Transmembrane helix</keyword>
<sequence>MMPISKSGERRLLSKDDSFFLGEQDYLARFERKNKQVIYQSDCAVICLAEYFIDQYEPGDYWVLVYQADHDRYYSAVIKGQVVISEKTGTEDDVLVAHRYDLEESRCIVSNTDFTYQDIVATNVGPIDRADIPGRYITSLDAANKKRLRKKIRRYSLGLLVLMAAISWYVYIHSPAGSEQPVRVVDIYADYKADIASQISAYHAIEQATYLYALSLTFPDSMALQRITKTGNTLEMTLKKANLRMAVVQEWLNKNPQMKPLYHDHKFVLDLSGTAGKWLHLIVPVGGLPFFLHDKAIEMGGSNVSLSDRVENSRYIQRTFKAQFNQQEIGGLTLYNELLKNTPSFLTSLRITPARGKTSIVNVDLSITIKGQKNEQHQSI</sequence>
<protein>
    <submittedName>
        <fullName evidence="2">Uncharacterized protein</fullName>
    </submittedName>
</protein>
<accession>A0A1M7YSH1</accession>
<evidence type="ECO:0000256" key="1">
    <source>
        <dbReference type="SAM" id="Phobius"/>
    </source>
</evidence>
<gene>
    <name evidence="2" type="ORF">VQ7734_01295</name>
</gene>
<reference evidence="3" key="1">
    <citation type="submission" date="2016-12" db="EMBL/GenBank/DDBJ databases">
        <authorList>
            <person name="Rodrigo-Torres L."/>
            <person name="Arahal R.D."/>
            <person name="Lucena T."/>
        </authorList>
    </citation>
    <scope>NUCLEOTIDE SEQUENCE [LARGE SCALE GENOMIC DNA]</scope>
</reference>
<evidence type="ECO:0000313" key="2">
    <source>
        <dbReference type="EMBL" id="SHO55559.1"/>
    </source>
</evidence>